<dbReference type="GO" id="GO:0005886">
    <property type="term" value="C:plasma membrane"/>
    <property type="evidence" value="ECO:0007669"/>
    <property type="project" value="UniProtKB-SubCell"/>
</dbReference>
<dbReference type="InterPro" id="IPR001123">
    <property type="entry name" value="LeuE-type"/>
</dbReference>
<dbReference type="Proteomes" id="UP000183080">
    <property type="component" value="Unassembled WGS sequence"/>
</dbReference>
<dbReference type="AlphaFoldDB" id="A0A1J5THZ8"/>
<dbReference type="Pfam" id="PF01810">
    <property type="entry name" value="LysE"/>
    <property type="match status" value="1"/>
</dbReference>
<dbReference type="GO" id="GO:0015171">
    <property type="term" value="F:amino acid transmembrane transporter activity"/>
    <property type="evidence" value="ECO:0007669"/>
    <property type="project" value="TreeGrafter"/>
</dbReference>
<dbReference type="STRING" id="1888995.BD935_04975"/>
<evidence type="ECO:0000256" key="4">
    <source>
        <dbReference type="ARBA" id="ARBA00022989"/>
    </source>
</evidence>
<organism evidence="7 8">
    <name type="scientific">Marine Group III euryarchaeote CG-Epi1</name>
    <dbReference type="NCBI Taxonomy" id="1888995"/>
    <lineage>
        <taxon>Archaea</taxon>
        <taxon>Methanobacteriati</taxon>
        <taxon>Thermoplasmatota</taxon>
        <taxon>Thermoplasmata</taxon>
        <taxon>Candidatus Thermoprofundales</taxon>
    </lineage>
</organism>
<comment type="caution">
    <text evidence="7">The sequence shown here is derived from an EMBL/GenBank/DDBJ whole genome shotgun (WGS) entry which is preliminary data.</text>
</comment>
<comment type="subcellular location">
    <subcellularLocation>
        <location evidence="1">Cell membrane</location>
        <topology evidence="1">Multi-pass membrane protein</topology>
    </subcellularLocation>
</comment>
<keyword evidence="3 6" id="KW-0812">Transmembrane</keyword>
<evidence type="ECO:0000313" key="8">
    <source>
        <dbReference type="Proteomes" id="UP000183080"/>
    </source>
</evidence>
<sequence length="212" mass="22822">MEADLVIGLALAGITLGIVEGVKPGPLLTTVIKETLTNGFKGGIRAASAPFFTDGPLILFSIFMAGYIADQPLLFCGIAVLGAIFLTRMGMECFNPEIPDIDATDVDLTQSLKKGILTNLLNPNAYIFWLLIGGPLMATAADSEPIAPFAYAISFLVSIVLVKITIAYFFSKAQVNLSSDRYLLTLKICGFAMFIFAGSFLFKAYDLWQNGL</sequence>
<evidence type="ECO:0000256" key="6">
    <source>
        <dbReference type="SAM" id="Phobius"/>
    </source>
</evidence>
<evidence type="ECO:0000256" key="5">
    <source>
        <dbReference type="ARBA" id="ARBA00023136"/>
    </source>
</evidence>
<evidence type="ECO:0000256" key="3">
    <source>
        <dbReference type="ARBA" id="ARBA00022692"/>
    </source>
</evidence>
<feature type="transmembrane region" description="Helical" evidence="6">
    <location>
        <begin position="57"/>
        <end position="86"/>
    </location>
</feature>
<feature type="transmembrane region" description="Helical" evidence="6">
    <location>
        <begin position="120"/>
        <end position="137"/>
    </location>
</feature>
<evidence type="ECO:0000256" key="1">
    <source>
        <dbReference type="ARBA" id="ARBA00004651"/>
    </source>
</evidence>
<dbReference type="EMBL" id="MIZA01000011">
    <property type="protein sequence ID" value="OIR20570.1"/>
    <property type="molecule type" value="Genomic_DNA"/>
</dbReference>
<keyword evidence="2" id="KW-1003">Cell membrane</keyword>
<protein>
    <recommendedName>
        <fullName evidence="9">Lysine transporter LysE</fullName>
    </recommendedName>
</protein>
<proteinExistence type="predicted"/>
<gene>
    <name evidence="7" type="ORF">BD935_04975</name>
</gene>
<evidence type="ECO:0008006" key="9">
    <source>
        <dbReference type="Google" id="ProtNLM"/>
    </source>
</evidence>
<reference evidence="7 8" key="1">
    <citation type="submission" date="2016-08" db="EMBL/GenBank/DDBJ databases">
        <title>New Insights into Marine Group III Euryarchaeota, from dark to light.</title>
        <authorList>
            <person name="Haro-Moreno J.M."/>
            <person name="Rodriguez-Valera F."/>
            <person name="Lopez-Garcia P."/>
            <person name="Moreira D."/>
            <person name="Martin-Cuadrado A.B."/>
        </authorList>
    </citation>
    <scope>NUCLEOTIDE SEQUENCE [LARGE SCALE GENOMIC DNA]</scope>
    <source>
        <strain evidence="7">CG-Epi1</strain>
    </source>
</reference>
<evidence type="ECO:0000313" key="7">
    <source>
        <dbReference type="EMBL" id="OIR20570.1"/>
    </source>
</evidence>
<keyword evidence="5 6" id="KW-0472">Membrane</keyword>
<dbReference type="PANTHER" id="PTHR30086">
    <property type="entry name" value="ARGININE EXPORTER PROTEIN ARGO"/>
    <property type="match status" value="1"/>
</dbReference>
<name>A0A1J5THZ8_9ARCH</name>
<feature type="transmembrane region" description="Helical" evidence="6">
    <location>
        <begin position="182"/>
        <end position="202"/>
    </location>
</feature>
<evidence type="ECO:0000256" key="2">
    <source>
        <dbReference type="ARBA" id="ARBA00022475"/>
    </source>
</evidence>
<dbReference type="PANTHER" id="PTHR30086:SF20">
    <property type="entry name" value="ARGININE EXPORTER PROTEIN ARGO-RELATED"/>
    <property type="match status" value="1"/>
</dbReference>
<accession>A0A1J5THZ8</accession>
<keyword evidence="4 6" id="KW-1133">Transmembrane helix</keyword>
<feature type="transmembrane region" description="Helical" evidence="6">
    <location>
        <begin position="149"/>
        <end position="170"/>
    </location>
</feature>